<protein>
    <submittedName>
        <fullName evidence="2">Nuclear transport factor 2 family protein</fullName>
    </submittedName>
</protein>
<organism evidence="2 3">
    <name type="scientific">Nocardia vermiculata</name>
    <dbReference type="NCBI Taxonomy" id="257274"/>
    <lineage>
        <taxon>Bacteria</taxon>
        <taxon>Bacillati</taxon>
        <taxon>Actinomycetota</taxon>
        <taxon>Actinomycetes</taxon>
        <taxon>Mycobacteriales</taxon>
        <taxon>Nocardiaceae</taxon>
        <taxon>Nocardia</taxon>
    </lineage>
</organism>
<evidence type="ECO:0000313" key="2">
    <source>
        <dbReference type="EMBL" id="NKY52017.1"/>
    </source>
</evidence>
<dbReference type="Gene3D" id="3.10.450.50">
    <property type="match status" value="1"/>
</dbReference>
<dbReference type="EMBL" id="JAAXOP010000009">
    <property type="protein sequence ID" value="NKY52017.1"/>
    <property type="molecule type" value="Genomic_DNA"/>
</dbReference>
<dbReference type="AlphaFoldDB" id="A0A846XZI1"/>
<feature type="domain" description="SnoaL-like" evidence="1">
    <location>
        <begin position="9"/>
        <end position="132"/>
    </location>
</feature>
<proteinExistence type="predicted"/>
<comment type="caution">
    <text evidence="2">The sequence shown here is derived from an EMBL/GenBank/DDBJ whole genome shotgun (WGS) entry which is preliminary data.</text>
</comment>
<evidence type="ECO:0000259" key="1">
    <source>
        <dbReference type="Pfam" id="PF13577"/>
    </source>
</evidence>
<dbReference type="CDD" id="cd00531">
    <property type="entry name" value="NTF2_like"/>
    <property type="match status" value="1"/>
</dbReference>
<dbReference type="Pfam" id="PF13577">
    <property type="entry name" value="SnoaL_4"/>
    <property type="match status" value="1"/>
</dbReference>
<dbReference type="InterPro" id="IPR032710">
    <property type="entry name" value="NTF2-like_dom_sf"/>
</dbReference>
<gene>
    <name evidence="2" type="ORF">HGA08_17505</name>
</gene>
<evidence type="ECO:0000313" key="3">
    <source>
        <dbReference type="Proteomes" id="UP000565711"/>
    </source>
</evidence>
<accession>A0A846XZI1</accession>
<name>A0A846XZI1_9NOCA</name>
<reference evidence="2 3" key="1">
    <citation type="submission" date="2020-04" db="EMBL/GenBank/DDBJ databases">
        <title>MicrobeNet Type strains.</title>
        <authorList>
            <person name="Nicholson A.C."/>
        </authorList>
    </citation>
    <scope>NUCLEOTIDE SEQUENCE [LARGE SCALE GENOMIC DNA]</scope>
    <source>
        <strain evidence="2 3">JCM 12354</strain>
    </source>
</reference>
<sequence length="147" mass="16144">MSNIAEPPSYRAIESLIADYALCVDQGDFAGVGALFADGVFGGSQGGRAGSEAVEKTMTDTVIRYDDGTPRTKHLVTNLSIQVDEEADTATSRSYFTVLQAAPDQPLQPIVSGRYYDEFRRKDGTWSFARRRVEMDLTGDLSKHLRS</sequence>
<dbReference type="SUPFAM" id="SSF54427">
    <property type="entry name" value="NTF2-like"/>
    <property type="match status" value="1"/>
</dbReference>
<dbReference type="InterPro" id="IPR037401">
    <property type="entry name" value="SnoaL-like"/>
</dbReference>
<keyword evidence="3" id="KW-1185">Reference proteome</keyword>
<dbReference type="Proteomes" id="UP000565711">
    <property type="component" value="Unassembled WGS sequence"/>
</dbReference>
<dbReference type="RefSeq" id="WP_067871131.1">
    <property type="nucleotide sequence ID" value="NZ_JAAXOP010000009.1"/>
</dbReference>